<proteinExistence type="predicted"/>
<feature type="region of interest" description="Disordered" evidence="1">
    <location>
        <begin position="872"/>
        <end position="893"/>
    </location>
</feature>
<dbReference type="InterPro" id="IPR001763">
    <property type="entry name" value="Rhodanese-like_dom"/>
</dbReference>
<dbReference type="OrthoDB" id="73307at2759"/>
<comment type="caution">
    <text evidence="3">The sequence shown here is derived from an EMBL/GenBank/DDBJ whole genome shotgun (WGS) entry which is preliminary data.</text>
</comment>
<dbReference type="PROSITE" id="PS50206">
    <property type="entry name" value="RHODANESE_3"/>
    <property type="match status" value="1"/>
</dbReference>
<dbReference type="InterPro" id="IPR039755">
    <property type="entry name" value="TBC1D23"/>
</dbReference>
<organism evidence="3 4">
    <name type="scientific">Achlya hypogyna</name>
    <name type="common">Oomycete</name>
    <name type="synonym">Protoachlya hypogyna</name>
    <dbReference type="NCBI Taxonomy" id="1202772"/>
    <lineage>
        <taxon>Eukaryota</taxon>
        <taxon>Sar</taxon>
        <taxon>Stramenopiles</taxon>
        <taxon>Oomycota</taxon>
        <taxon>Saprolegniomycetes</taxon>
        <taxon>Saprolegniales</taxon>
        <taxon>Achlyaceae</taxon>
        <taxon>Achlya</taxon>
    </lineage>
</organism>
<dbReference type="PANTHER" id="PTHR13297:SF5">
    <property type="entry name" value="TBC1 DOMAIN FAMILY MEMBER 23"/>
    <property type="match status" value="1"/>
</dbReference>
<keyword evidence="4" id="KW-1185">Reference proteome</keyword>
<dbReference type="GO" id="GO:0042147">
    <property type="term" value="P:retrograde transport, endosome to Golgi"/>
    <property type="evidence" value="ECO:0007669"/>
    <property type="project" value="InterPro"/>
</dbReference>
<dbReference type="EMBL" id="JNBR01000015">
    <property type="protein sequence ID" value="OQS01077.1"/>
    <property type="molecule type" value="Genomic_DNA"/>
</dbReference>
<dbReference type="Gene3D" id="3.40.250.10">
    <property type="entry name" value="Rhodanese-like domain"/>
    <property type="match status" value="1"/>
</dbReference>
<dbReference type="STRING" id="1202772.A0A1V9ZSV3"/>
<gene>
    <name evidence="3" type="ORF">ACHHYP_01831</name>
</gene>
<dbReference type="SUPFAM" id="SSF52821">
    <property type="entry name" value="Rhodanese/Cell cycle control phosphatase"/>
    <property type="match status" value="1"/>
</dbReference>
<evidence type="ECO:0000313" key="4">
    <source>
        <dbReference type="Proteomes" id="UP000243579"/>
    </source>
</evidence>
<feature type="compositionally biased region" description="Polar residues" evidence="1">
    <location>
        <begin position="155"/>
        <end position="166"/>
    </location>
</feature>
<reference evidence="3 4" key="1">
    <citation type="journal article" date="2014" name="Genome Biol. Evol.">
        <title>The secreted proteins of Achlya hypogyna and Thraustotheca clavata identify the ancestral oomycete secretome and reveal gene acquisitions by horizontal gene transfer.</title>
        <authorList>
            <person name="Misner I."/>
            <person name="Blouin N."/>
            <person name="Leonard G."/>
            <person name="Richards T.A."/>
            <person name="Lane C.E."/>
        </authorList>
    </citation>
    <scope>NUCLEOTIDE SEQUENCE [LARGE SCALE GENOMIC DNA]</scope>
    <source>
        <strain evidence="3 4">ATCC 48635</strain>
    </source>
</reference>
<feature type="region of interest" description="Disordered" evidence="1">
    <location>
        <begin position="75"/>
        <end position="232"/>
    </location>
</feature>
<evidence type="ECO:0000256" key="1">
    <source>
        <dbReference type="SAM" id="MobiDB-lite"/>
    </source>
</evidence>
<feature type="compositionally biased region" description="Low complexity" evidence="1">
    <location>
        <begin position="88"/>
        <end position="98"/>
    </location>
</feature>
<sequence>MSTLDDIFGDCSDLLGAAPTTAAPVASSTFSLDGLGLDELGLGDVKTDPSVVLSPTTAAITSDASDFLSWLDAKPTSPESGVPKLDGPSSDSFSFDSPLAASKPTAAAESTFSLDDEPAANDEHALAPVVPVPDSTIPAKSEADFSAVPPPPVTSVKQPTPPVTATSPGNPFLAPAPPAAASNSKAPTPVHSQPTPEPKQLAPTSSFSDVPPAPATHGKLPTPPPSTTKNVPPAIEIHAGSRHSSFEVFTSPMGGSTAAYSSRDGTKVIANGTLSIHLIPPSPPLSDELRAHYRSLNKIPLSERLQAWATLLEAEPLDPSPVAVGSSEVVRRDAQAVCSLLFADATFCKGLQADGVSPDTARLSLTDHVESLLLNECEKHAIAYTPGLAAAFAPLVFLGGADPLRPDVFGVLDAVTERLLPHLRAHVPLSRVALARRPLLKLLVLYHDPAIALHLDHTYPMWSEPGLIPDAWLASLLEGHDHATALELDVAGRVWDCCVVNASSTYPSIVMVFVLLSAILGSKKRLLSLTNGPNLRSCLVQLFVETLSRHPTLLQSVHELIEKTPFSFCTKLCDAGMEATPTTTDDAEAKATFTRTGSSSAVVSPKPRTASKEALDVKVQAGSKFSLPQLASINTKLLAQASHLKSSITGKAEDSRSDSFHLETPSTFFSMTISVCEVIPSVFRSFKSSCTEKIRYFIVDCRPRESIALGTIPTSFHFNSESVMDPAAFDAVMATLQPMKNSVHICIMGHGHARYAASMVKDLNFAKSDVADMVAKDAAQINDAVMFLTKRGFPYVSIVDGGYASAHRYLAKSRLFALSDLADHDATQCPLCQHSAVLQAKGRTASGSSLLSDEENEHIQRSEGGVCLGRFGPDGRARAKPPAPAESATSPSSYFSSVTSVLKDSGKTLTAVSGKTLNAVPGSALMTGAFKDSKNWMLKKKESMDIGTKLSDAKAHLHLNDLNMPSMNSMRSVVDAAVKRDSTLNPATMLKKAATSFAASIGPLEPAATMSNAMPASPTVPVTSPGAKAPAADVVFSIDDDEDDEGVSGAGGAVGGDDDGDGTAVIEHSVKKGCIGELKKGMQLRMDELLPLVSSPLFSCYKKKLKGGTASLVPRHVVVAEGHILVLRPAKAQEGVTTVRSCHHLSHIARMTCMKKNALMVTMYYKVGDTTKQNAYEVQQRDAFIKVVRASMEALAAQAHADD</sequence>
<feature type="domain" description="Rhodanese" evidence="2">
    <location>
        <begin position="692"/>
        <end position="812"/>
    </location>
</feature>
<dbReference type="PANTHER" id="PTHR13297">
    <property type="entry name" value="TBC1 DOMAIN FAMILY MEMBER 23-RELATED"/>
    <property type="match status" value="1"/>
</dbReference>
<accession>A0A1V9ZSV3</accession>
<evidence type="ECO:0000259" key="2">
    <source>
        <dbReference type="PROSITE" id="PS50206"/>
    </source>
</evidence>
<dbReference type="Proteomes" id="UP000243579">
    <property type="component" value="Unassembled WGS sequence"/>
</dbReference>
<evidence type="ECO:0000313" key="3">
    <source>
        <dbReference type="EMBL" id="OQS01077.1"/>
    </source>
</evidence>
<feature type="compositionally biased region" description="Low complexity" evidence="1">
    <location>
        <begin position="167"/>
        <end position="189"/>
    </location>
</feature>
<protein>
    <recommendedName>
        <fullName evidence="2">Rhodanese domain-containing protein</fullName>
    </recommendedName>
</protein>
<dbReference type="AlphaFoldDB" id="A0A1V9ZSV3"/>
<dbReference type="GO" id="GO:0005802">
    <property type="term" value="C:trans-Golgi network"/>
    <property type="evidence" value="ECO:0007669"/>
    <property type="project" value="TreeGrafter"/>
</dbReference>
<dbReference type="GO" id="GO:0099041">
    <property type="term" value="P:vesicle tethering to Golgi"/>
    <property type="evidence" value="ECO:0007669"/>
    <property type="project" value="TreeGrafter"/>
</dbReference>
<name>A0A1V9ZSV3_ACHHY</name>
<dbReference type="InterPro" id="IPR036873">
    <property type="entry name" value="Rhodanese-like_dom_sf"/>
</dbReference>
<dbReference type="GO" id="GO:0005829">
    <property type="term" value="C:cytosol"/>
    <property type="evidence" value="ECO:0007669"/>
    <property type="project" value="GOC"/>
</dbReference>